<proteinExistence type="inferred from homology"/>
<dbReference type="GO" id="GO:0051607">
    <property type="term" value="P:defense response to virus"/>
    <property type="evidence" value="ECO:0007669"/>
    <property type="project" value="UniProtKB-UniRule"/>
</dbReference>
<dbReference type="Gene3D" id="3.30.420.10">
    <property type="entry name" value="Ribonuclease H-like superfamily/Ribonuclease H"/>
    <property type="match status" value="3"/>
</dbReference>
<comment type="subunit">
    <text evidence="11 12">Monomer. Binds crRNA and tracrRNA.</text>
</comment>
<dbReference type="InterPro" id="IPR036397">
    <property type="entry name" value="RNaseH_sf"/>
</dbReference>
<evidence type="ECO:0000256" key="5">
    <source>
        <dbReference type="ARBA" id="ARBA00022801"/>
    </source>
</evidence>
<feature type="active site" description="Proton acceptor for HNH nuclease domain" evidence="12">
    <location>
        <position position="573"/>
    </location>
</feature>
<dbReference type="GO" id="GO:0043571">
    <property type="term" value="P:maintenance of CRISPR repeat elements"/>
    <property type="evidence" value="ECO:0007669"/>
    <property type="project" value="UniProtKB-UniRule"/>
</dbReference>
<evidence type="ECO:0000256" key="9">
    <source>
        <dbReference type="ARBA" id="ARBA00023125"/>
    </source>
</evidence>
<evidence type="ECO:0000313" key="15">
    <source>
        <dbReference type="EMBL" id="REH40026.1"/>
    </source>
</evidence>
<comment type="caution">
    <text evidence="12">Lacks conserved residue(s) required for the propagation of feature annotation.</text>
</comment>
<keyword evidence="8 12" id="KW-0051">Antiviral defense</keyword>
<keyword evidence="5 12" id="KW-0378">Hydrolase</keyword>
<evidence type="ECO:0000256" key="2">
    <source>
        <dbReference type="ARBA" id="ARBA00022722"/>
    </source>
</evidence>
<dbReference type="InterPro" id="IPR003615">
    <property type="entry name" value="HNH_nuc"/>
</dbReference>
<keyword evidence="4 12" id="KW-0255">Endonuclease</keyword>
<evidence type="ECO:0000256" key="3">
    <source>
        <dbReference type="ARBA" id="ARBA00022723"/>
    </source>
</evidence>
<keyword evidence="7 12" id="KW-0694">RNA-binding</keyword>
<dbReference type="Proteomes" id="UP000256774">
    <property type="component" value="Unassembled WGS sequence"/>
</dbReference>
<dbReference type="InterPro" id="IPR041383">
    <property type="entry name" value="RuvC_III"/>
</dbReference>
<evidence type="ECO:0000313" key="16">
    <source>
        <dbReference type="Proteomes" id="UP000256774"/>
    </source>
</evidence>
<name>A0A3E0H8H1_9GAMM</name>
<keyword evidence="16" id="KW-1185">Reference proteome</keyword>
<keyword evidence="3" id="KW-0479">Metal-binding</keyword>
<gene>
    <name evidence="12" type="primary">cas9</name>
    <name evidence="15" type="ORF">DFR26_0223</name>
</gene>
<dbReference type="InterPro" id="IPR033114">
    <property type="entry name" value="HNH_CAS9"/>
</dbReference>
<evidence type="ECO:0000256" key="1">
    <source>
        <dbReference type="ARBA" id="ARBA00001946"/>
    </source>
</evidence>
<feature type="domain" description="HNH Cas9-type" evidence="14">
    <location>
        <begin position="495"/>
        <end position="656"/>
    </location>
</feature>
<feature type="region of interest" description="Disordered" evidence="13">
    <location>
        <begin position="889"/>
        <end position="908"/>
    </location>
</feature>
<dbReference type="EMBL" id="QUNR01000001">
    <property type="protein sequence ID" value="REH40026.1"/>
    <property type="molecule type" value="Genomic_DNA"/>
</dbReference>
<keyword evidence="10" id="KW-0464">Manganese</keyword>
<dbReference type="AlphaFoldDB" id="A0A3E0H8H1"/>
<keyword evidence="2 12" id="KW-0540">Nuclease</keyword>
<dbReference type="PROSITE" id="PS51749">
    <property type="entry name" value="HNH_CAS9"/>
    <property type="match status" value="1"/>
</dbReference>
<dbReference type="NCBIfam" id="TIGR01865">
    <property type="entry name" value="cas_Csn1"/>
    <property type="match status" value="1"/>
</dbReference>
<dbReference type="Pfam" id="PF18470">
    <property type="entry name" value="Cas9_a"/>
    <property type="match status" value="1"/>
</dbReference>
<evidence type="ECO:0000256" key="4">
    <source>
        <dbReference type="ARBA" id="ARBA00022759"/>
    </source>
</evidence>
<comment type="caution">
    <text evidence="15">The sequence shown here is derived from an EMBL/GenBank/DDBJ whole genome shotgun (WGS) entry which is preliminary data.</text>
</comment>
<keyword evidence="9 12" id="KW-0238">DNA-binding</keyword>
<dbReference type="InterPro" id="IPR028629">
    <property type="entry name" value="Cas9"/>
</dbReference>
<comment type="function">
    <text evidence="12">CRISPR (clustered regularly interspaced short palindromic repeat) is an adaptive immune system that provides protection against mobile genetic elements (viruses, transposable elements and conjugative plasmids). CRISPR clusters contain spacers, sequences complementary to antecedent mobile elements, and target invading nucleic acids. CRISPR clusters are transcribed and processed into CRISPR RNA (crRNA). In type II CRISPR systems correct processing of pre-crRNA requires a trans-encoded small RNA (tracrRNA), endogenous ribonuclease 3 (rnc) and this protein. The tracrRNA serves as a guide for ribonuclease 3-aided processing of pre-crRNA. Subsequently Cas9/crRNA/tracrRNA endonucleolytically cleaves linear or circular dsDNA target complementary to the spacer; Cas9 is inactive in the absence of the 2 guide RNAs (gRNA). Cas9 recognizes the protospacer adjacent motif (PAM) in the CRISPR repeat sequences to help distinguish self versus nonself, as targets within the bacterial CRISPR locus do not have PAMs. PAM recognition is also required for catalytic activity.</text>
</comment>
<accession>A0A3E0H8H1</accession>
<dbReference type="Pfam" id="PF18541">
    <property type="entry name" value="RuvC_III"/>
    <property type="match status" value="1"/>
</dbReference>
<dbReference type="Pfam" id="PF13395">
    <property type="entry name" value="HNH_4"/>
    <property type="match status" value="1"/>
</dbReference>
<evidence type="ECO:0000256" key="12">
    <source>
        <dbReference type="HAMAP-Rule" id="MF_01480"/>
    </source>
</evidence>
<dbReference type="Gene3D" id="1.10.30.50">
    <property type="match status" value="1"/>
</dbReference>
<evidence type="ECO:0000256" key="8">
    <source>
        <dbReference type="ARBA" id="ARBA00023118"/>
    </source>
</evidence>
<evidence type="ECO:0000256" key="11">
    <source>
        <dbReference type="ARBA" id="ARBA00046380"/>
    </source>
</evidence>
<comment type="domain">
    <text evidence="12">Has 2 endonuclease domains. The discontinuous RuvC-like domain cleaves the target DNA noncomplementary to crRNA while the HNH nuclease domain cleaves the target DNA complementary to crRNA.</text>
</comment>
<organism evidence="15 16">
    <name type="scientific">Paraperlucidibaca baekdonensis</name>
    <dbReference type="NCBI Taxonomy" id="748120"/>
    <lineage>
        <taxon>Bacteria</taxon>
        <taxon>Pseudomonadati</taxon>
        <taxon>Pseudomonadota</taxon>
        <taxon>Gammaproteobacteria</taxon>
        <taxon>Moraxellales</taxon>
        <taxon>Moraxellaceae</taxon>
        <taxon>Paraperlucidibaca</taxon>
    </lineage>
</organism>
<sequence>MTTTSYTLGLDIGMASVGAALLDSDSIKALHVRTFDKAETAKEGDSLNLVRRESRLTRRRIRRRAFRLLRLRRLLKREGLLSTNDPMALIYTPATPWALRAKSLDEKLTGQELAVVIYHMVKHRGFMSNRKSELKSDEKAGQMLSGVKANQALMTEKNYRTVGEMAAKDAAYEEAKRNKGGSYTHTFARADLVYELAEVFAAQQRQGNVLATSTLHDRVHELLLQRRPTLSGANLLKMVGKCTFEPAEFRAPKASYSAQRFIWLSKLNNLKIVTSGKSVELSATQREALQNLPFTQKKLTFKQVRKVLDLPEHTRFNLLSYRSANGKNPEETTFFESGSFHRLAKAYERIGRTSDWQKDVYHGERLDQIAYALTCFKDDKECKAWLLEHHFDDALIDSLLEESFDDFIRLSQKALAKILPYLQQGQRYDEAVLSAGYHHSQVQVTNARTTYLPAPDRDKIINPVVYRALNQARKLVNAIVREYGPPAAIHIELARDLSRGPVERRKIESDQKKYEAERAGARDMYAEQFGREPNGLDMLKWRLYREQNGQCAYSQKPIDTARLQEPGYVEVDHVLPYSRSFDDSLSNKVLVLTAENRNKGNRTPWEYFGSSDDSPRWLAFSAWVKSTAAYREPKRLKLLRKHFGEEEAEEFRDRNLNDTRYICREFKQMLETHLTWHESAAGHERCVVVAGRLTSLLRARWGITKVRQNGDLHHAQDAAVVAATSRSFVKRMAEHAKRKELAMVKESYIDPDTGEILDIDAFRKQQALKLDDRFPQPWPYFRQELEARLAPNPIRYFEEKLPDVLRPSDLMPVRVSRAPQRRNIGQAHKETIRSTGKEARLLADNKSSINTPLSALSLKDVDKIVGAEDPRNAGLIDAVRERLKAYGGDGKKAFGPDQPPLLKPSKPGKVAPVIRSVKLLSTQKSGMAVRHGIADNGAMIRVDIFTKAGKFYAVPLYVADAVADTLPNRAVVQSKPESEWPDMDETYQFLFSLCSGDWVRVILKNQPAREGYFGGLDRATGNINIWLHDRNTKLAKDGLLRSNGIKTALKVEKCHVDLLGRLFLAKPEVRQPLRKARPGKPLI</sequence>
<dbReference type="GO" id="GO:0016787">
    <property type="term" value="F:hydrolase activity"/>
    <property type="evidence" value="ECO:0007669"/>
    <property type="project" value="UniProtKB-KW"/>
</dbReference>
<evidence type="ECO:0000256" key="10">
    <source>
        <dbReference type="ARBA" id="ARBA00023211"/>
    </source>
</evidence>
<comment type="similarity">
    <text evidence="12">Belongs to the CRISPR-associated Cas9 family.</text>
</comment>
<dbReference type="HAMAP" id="MF_01480">
    <property type="entry name" value="Cas9"/>
    <property type="match status" value="1"/>
</dbReference>
<evidence type="ECO:0000256" key="6">
    <source>
        <dbReference type="ARBA" id="ARBA00022842"/>
    </source>
</evidence>
<feature type="active site" description="For RuvC-like nuclease domain" evidence="12">
    <location>
        <position position="11"/>
    </location>
</feature>
<dbReference type="InterPro" id="IPR040619">
    <property type="entry name" value="Cas9_alpha-helical_lobe"/>
</dbReference>
<keyword evidence="6" id="KW-0460">Magnesium</keyword>
<dbReference type="GO" id="GO:0046872">
    <property type="term" value="F:metal ion binding"/>
    <property type="evidence" value="ECO:0007669"/>
    <property type="project" value="UniProtKB-UniRule"/>
</dbReference>
<dbReference type="GO" id="GO:0003723">
    <property type="term" value="F:RNA binding"/>
    <property type="evidence" value="ECO:0007669"/>
    <property type="project" value="UniProtKB-UniRule"/>
</dbReference>
<dbReference type="RefSeq" id="WP_181898944.1">
    <property type="nucleotide sequence ID" value="NZ_QUNR01000001.1"/>
</dbReference>
<dbReference type="GO" id="GO:0003677">
    <property type="term" value="F:DNA binding"/>
    <property type="evidence" value="ECO:0007669"/>
    <property type="project" value="UniProtKB-UniRule"/>
</dbReference>
<evidence type="ECO:0000256" key="13">
    <source>
        <dbReference type="SAM" id="MobiDB-lite"/>
    </source>
</evidence>
<evidence type="ECO:0000256" key="7">
    <source>
        <dbReference type="ARBA" id="ARBA00022884"/>
    </source>
</evidence>
<dbReference type="EC" id="3.1.-.-" evidence="12"/>
<comment type="cofactor">
    <cofactor evidence="1">
        <name>Mg(2+)</name>
        <dbReference type="ChEBI" id="CHEBI:18420"/>
    </cofactor>
</comment>
<protein>
    <recommendedName>
        <fullName evidence="12">CRISPR-associated endonuclease Cas9</fullName>
        <ecNumber evidence="12">3.1.-.-</ecNumber>
    </recommendedName>
</protein>
<reference evidence="15 16" key="1">
    <citation type="submission" date="2018-08" db="EMBL/GenBank/DDBJ databases">
        <title>Genomic Encyclopedia of Type Strains, Phase IV (KMG-IV): sequencing the most valuable type-strain genomes for metagenomic binning, comparative biology and taxonomic classification.</title>
        <authorList>
            <person name="Goeker M."/>
        </authorList>
    </citation>
    <scope>NUCLEOTIDE SEQUENCE [LARGE SCALE GENOMIC DNA]</scope>
    <source>
        <strain evidence="15 16">DSM 26022</strain>
    </source>
</reference>
<dbReference type="GO" id="GO:0004519">
    <property type="term" value="F:endonuclease activity"/>
    <property type="evidence" value="ECO:0007669"/>
    <property type="project" value="UniProtKB-UniRule"/>
</dbReference>
<evidence type="ECO:0000259" key="14">
    <source>
        <dbReference type="PROSITE" id="PS51749"/>
    </source>
</evidence>